<comment type="caution">
    <text evidence="1">The sequence shown here is derived from an EMBL/GenBank/DDBJ whole genome shotgun (WGS) entry which is preliminary data.</text>
</comment>
<dbReference type="AlphaFoldDB" id="A0A0V0QGF2"/>
<evidence type="ECO:0000313" key="2">
    <source>
        <dbReference type="Proteomes" id="UP000054937"/>
    </source>
</evidence>
<reference evidence="1 2" key="1">
    <citation type="journal article" date="2015" name="Sci. Rep.">
        <title>Genome of the facultative scuticociliatosis pathogen Pseudocohnilembus persalinus provides insight into its virulence through horizontal gene transfer.</title>
        <authorList>
            <person name="Xiong J."/>
            <person name="Wang G."/>
            <person name="Cheng J."/>
            <person name="Tian M."/>
            <person name="Pan X."/>
            <person name="Warren A."/>
            <person name="Jiang C."/>
            <person name="Yuan D."/>
            <person name="Miao W."/>
        </authorList>
    </citation>
    <scope>NUCLEOTIDE SEQUENCE [LARGE SCALE GENOMIC DNA]</scope>
    <source>
        <strain evidence="1">36N120E</strain>
    </source>
</reference>
<gene>
    <name evidence="1" type="ORF">PPERSA_11715</name>
</gene>
<evidence type="ECO:0000313" key="1">
    <source>
        <dbReference type="EMBL" id="KRX01268.1"/>
    </source>
</evidence>
<dbReference type="EMBL" id="LDAU01000171">
    <property type="protein sequence ID" value="KRX01268.1"/>
    <property type="molecule type" value="Genomic_DNA"/>
</dbReference>
<organism evidence="1 2">
    <name type="scientific">Pseudocohnilembus persalinus</name>
    <name type="common">Ciliate</name>
    <dbReference type="NCBI Taxonomy" id="266149"/>
    <lineage>
        <taxon>Eukaryota</taxon>
        <taxon>Sar</taxon>
        <taxon>Alveolata</taxon>
        <taxon>Ciliophora</taxon>
        <taxon>Intramacronucleata</taxon>
        <taxon>Oligohymenophorea</taxon>
        <taxon>Scuticociliatia</taxon>
        <taxon>Philasterida</taxon>
        <taxon>Pseudocohnilembidae</taxon>
        <taxon>Pseudocohnilembus</taxon>
    </lineage>
</organism>
<sequence length="117" mass="13854">MPHRIEIILLISFVIQYFKLKYIVYLSNQINDINFYIKTFCESFFDVNNVHTSLIKLRIYMDHNKVGDQYSNHIAEFFEIIKQPSSNHKQSDSNFSKKSSFNNNMWIDNISTSSQSS</sequence>
<keyword evidence="2" id="KW-1185">Reference proteome</keyword>
<protein>
    <submittedName>
        <fullName evidence="1">Uncharacterized protein</fullName>
    </submittedName>
</protein>
<name>A0A0V0QGF2_PSEPJ</name>
<dbReference type="InParanoid" id="A0A0V0QGF2"/>
<accession>A0A0V0QGF2</accession>
<proteinExistence type="predicted"/>
<dbReference type="Proteomes" id="UP000054937">
    <property type="component" value="Unassembled WGS sequence"/>
</dbReference>